<dbReference type="RefSeq" id="WP_206056087.1">
    <property type="nucleotide sequence ID" value="NZ_JBHSNS010000004.1"/>
</dbReference>
<dbReference type="InterPro" id="IPR002347">
    <property type="entry name" value="SDR_fam"/>
</dbReference>
<proteinExistence type="inferred from homology"/>
<dbReference type="Pfam" id="PF13561">
    <property type="entry name" value="adh_short_C2"/>
    <property type="match status" value="1"/>
</dbReference>
<dbReference type="PANTHER" id="PTHR42760:SF133">
    <property type="entry name" value="3-OXOACYL-[ACYL-CARRIER-PROTEIN] REDUCTASE"/>
    <property type="match status" value="1"/>
</dbReference>
<dbReference type="Gene3D" id="3.40.50.720">
    <property type="entry name" value="NAD(P)-binding Rossmann-like Domain"/>
    <property type="match status" value="1"/>
</dbReference>
<sequence length="254" mass="26101">MGVLDLYRLDGRVVIVTGAGSGLGADFAVAVAEAGADVVLAARRADRLATTAAAVEATGRCALVVPADVADPEQCGDVASRAMAHFGRIDVLVNNAGLGTAVPALHERPDDFRRVLDVNLMGAYWMAQSCAREMNPGSSIVNVASTLAFIAPPAPQAAYAASKAGLIGLTRDLSAQWAGRKGIRVNALAPGYVQTEMTEDVPGEMLDFFIGARSPLNRMGDPAEITAAMLFLASPASGYVTGSTLAVDGGMSGH</sequence>
<name>A0ABW0ZFN8_9ACTN</name>
<organism evidence="4 5">
    <name type="scientific">Nocardioides vastitatis</name>
    <dbReference type="NCBI Taxonomy" id="2568655"/>
    <lineage>
        <taxon>Bacteria</taxon>
        <taxon>Bacillati</taxon>
        <taxon>Actinomycetota</taxon>
        <taxon>Actinomycetes</taxon>
        <taxon>Propionibacteriales</taxon>
        <taxon>Nocardioidaceae</taxon>
        <taxon>Nocardioides</taxon>
    </lineage>
</organism>
<dbReference type="PRINTS" id="PR00080">
    <property type="entry name" value="SDRFAMILY"/>
</dbReference>
<evidence type="ECO:0000259" key="3">
    <source>
        <dbReference type="SMART" id="SM00822"/>
    </source>
</evidence>
<evidence type="ECO:0000256" key="1">
    <source>
        <dbReference type="ARBA" id="ARBA00006484"/>
    </source>
</evidence>
<evidence type="ECO:0000313" key="4">
    <source>
        <dbReference type="EMBL" id="MFC5729342.1"/>
    </source>
</evidence>
<dbReference type="PANTHER" id="PTHR42760">
    <property type="entry name" value="SHORT-CHAIN DEHYDROGENASES/REDUCTASES FAMILY MEMBER"/>
    <property type="match status" value="1"/>
</dbReference>
<evidence type="ECO:0000256" key="2">
    <source>
        <dbReference type="ARBA" id="ARBA00023002"/>
    </source>
</evidence>
<dbReference type="SMART" id="SM00822">
    <property type="entry name" value="PKS_KR"/>
    <property type="match status" value="1"/>
</dbReference>
<feature type="domain" description="Ketoreductase" evidence="3">
    <location>
        <begin position="12"/>
        <end position="191"/>
    </location>
</feature>
<comment type="similarity">
    <text evidence="1">Belongs to the short-chain dehydrogenases/reductases (SDR) family.</text>
</comment>
<dbReference type="Proteomes" id="UP001596072">
    <property type="component" value="Unassembled WGS sequence"/>
</dbReference>
<reference evidence="5" key="1">
    <citation type="journal article" date="2019" name="Int. J. Syst. Evol. Microbiol.">
        <title>The Global Catalogue of Microorganisms (GCM) 10K type strain sequencing project: providing services to taxonomists for standard genome sequencing and annotation.</title>
        <authorList>
            <consortium name="The Broad Institute Genomics Platform"/>
            <consortium name="The Broad Institute Genome Sequencing Center for Infectious Disease"/>
            <person name="Wu L."/>
            <person name="Ma J."/>
        </authorList>
    </citation>
    <scope>NUCLEOTIDE SEQUENCE [LARGE SCALE GENOMIC DNA]</scope>
    <source>
        <strain evidence="5">YIM 94188</strain>
    </source>
</reference>
<dbReference type="EMBL" id="JBHSNS010000004">
    <property type="protein sequence ID" value="MFC5729342.1"/>
    <property type="molecule type" value="Genomic_DNA"/>
</dbReference>
<keyword evidence="5" id="KW-1185">Reference proteome</keyword>
<protein>
    <submittedName>
        <fullName evidence="4">SDR family NAD(P)-dependent oxidoreductase</fullName>
        <ecNumber evidence="4">1.1.1.-</ecNumber>
    </submittedName>
</protein>
<accession>A0ABW0ZFN8</accession>
<keyword evidence="2 4" id="KW-0560">Oxidoreductase</keyword>
<gene>
    <name evidence="4" type="ORF">ACFPQB_10475</name>
</gene>
<dbReference type="SUPFAM" id="SSF51735">
    <property type="entry name" value="NAD(P)-binding Rossmann-fold domains"/>
    <property type="match status" value="1"/>
</dbReference>
<evidence type="ECO:0000313" key="5">
    <source>
        <dbReference type="Proteomes" id="UP001596072"/>
    </source>
</evidence>
<dbReference type="GO" id="GO:0016491">
    <property type="term" value="F:oxidoreductase activity"/>
    <property type="evidence" value="ECO:0007669"/>
    <property type="project" value="UniProtKB-KW"/>
</dbReference>
<dbReference type="InterPro" id="IPR036291">
    <property type="entry name" value="NAD(P)-bd_dom_sf"/>
</dbReference>
<dbReference type="EC" id="1.1.1.-" evidence="4"/>
<dbReference type="InterPro" id="IPR057326">
    <property type="entry name" value="KR_dom"/>
</dbReference>
<dbReference type="CDD" id="cd05233">
    <property type="entry name" value="SDR_c"/>
    <property type="match status" value="1"/>
</dbReference>
<comment type="caution">
    <text evidence="4">The sequence shown here is derived from an EMBL/GenBank/DDBJ whole genome shotgun (WGS) entry which is preliminary data.</text>
</comment>
<dbReference type="PRINTS" id="PR00081">
    <property type="entry name" value="GDHRDH"/>
</dbReference>
<dbReference type="NCBIfam" id="NF005559">
    <property type="entry name" value="PRK07231.1"/>
    <property type="match status" value="1"/>
</dbReference>